<dbReference type="Gene3D" id="3.10.180.10">
    <property type="entry name" value="2,3-Dihydroxybiphenyl 1,2-Dioxygenase, domain 1"/>
    <property type="match status" value="1"/>
</dbReference>
<gene>
    <name evidence="4" type="primary">mce</name>
    <name evidence="4" type="ORF">ENN50_01010</name>
</gene>
<evidence type="ECO:0000313" key="4">
    <source>
        <dbReference type="EMBL" id="HED30278.1"/>
    </source>
</evidence>
<sequence length="134" mass="14803">MLTNIDHIAIAVRDLDSTIERYIALTGISRESVHVEEVPAEHVRVAFLKIGTIKIELLEPVGDKGAIAAFLEKRGEGLHHIALETPDLEAETERTQSQGLHPLSAPSAGADNKKIVFFNPKDTNRVLIEFVQKM</sequence>
<dbReference type="InterPro" id="IPR051785">
    <property type="entry name" value="MMCE/EMCE_epimerase"/>
</dbReference>
<dbReference type="Pfam" id="PF13669">
    <property type="entry name" value="Glyoxalase_4"/>
    <property type="match status" value="1"/>
</dbReference>
<dbReference type="PANTHER" id="PTHR43048">
    <property type="entry name" value="METHYLMALONYL-COA EPIMERASE"/>
    <property type="match status" value="1"/>
</dbReference>
<comment type="similarity">
    <text evidence="1">Belongs to the methylmalonyl-CoA epimerase family.</text>
</comment>
<name>A0A831WN47_PROAE</name>
<proteinExistence type="inferred from homology"/>
<dbReference type="PROSITE" id="PS51819">
    <property type="entry name" value="VOC"/>
    <property type="match status" value="1"/>
</dbReference>
<dbReference type="CDD" id="cd07249">
    <property type="entry name" value="MMCE"/>
    <property type="match status" value="1"/>
</dbReference>
<reference evidence="4" key="1">
    <citation type="journal article" date="2020" name="mSystems">
        <title>Genome- and Community-Level Interaction Insights into Carbon Utilization and Element Cycling Functions of Hydrothermarchaeota in Hydrothermal Sediment.</title>
        <authorList>
            <person name="Zhou Z."/>
            <person name="Liu Y."/>
            <person name="Xu W."/>
            <person name="Pan J."/>
            <person name="Luo Z.H."/>
            <person name="Li M."/>
        </authorList>
    </citation>
    <scope>NUCLEOTIDE SEQUENCE [LARGE SCALE GENOMIC DNA]</scope>
    <source>
        <strain evidence="4">SpSt-1181</strain>
    </source>
</reference>
<dbReference type="PANTHER" id="PTHR43048:SF3">
    <property type="entry name" value="METHYLMALONYL-COA EPIMERASE, MITOCHONDRIAL"/>
    <property type="match status" value="1"/>
</dbReference>
<keyword evidence="2" id="KW-0479">Metal-binding</keyword>
<dbReference type="EC" id="5.1.99.1" evidence="4"/>
<comment type="caution">
    <text evidence="4">The sequence shown here is derived from an EMBL/GenBank/DDBJ whole genome shotgun (WGS) entry which is preliminary data.</text>
</comment>
<dbReference type="GO" id="GO:0046491">
    <property type="term" value="P:L-methylmalonyl-CoA metabolic process"/>
    <property type="evidence" value="ECO:0007669"/>
    <property type="project" value="TreeGrafter"/>
</dbReference>
<dbReference type="EMBL" id="DSBW01000021">
    <property type="protein sequence ID" value="HED30278.1"/>
    <property type="molecule type" value="Genomic_DNA"/>
</dbReference>
<dbReference type="InterPro" id="IPR017515">
    <property type="entry name" value="MeMalonyl-CoA_epimerase"/>
</dbReference>
<dbReference type="InterPro" id="IPR037523">
    <property type="entry name" value="VOC_core"/>
</dbReference>
<keyword evidence="4" id="KW-0413">Isomerase</keyword>
<evidence type="ECO:0000256" key="1">
    <source>
        <dbReference type="ARBA" id="ARBA00009308"/>
    </source>
</evidence>
<organism evidence="4">
    <name type="scientific">Prosthecochloris aestuarii</name>
    <dbReference type="NCBI Taxonomy" id="1102"/>
    <lineage>
        <taxon>Bacteria</taxon>
        <taxon>Pseudomonadati</taxon>
        <taxon>Chlorobiota</taxon>
        <taxon>Chlorobiia</taxon>
        <taxon>Chlorobiales</taxon>
        <taxon>Chlorobiaceae</taxon>
        <taxon>Prosthecochloris</taxon>
    </lineage>
</organism>
<feature type="domain" description="VOC" evidence="3">
    <location>
        <begin position="4"/>
        <end position="133"/>
    </location>
</feature>
<dbReference type="InterPro" id="IPR029068">
    <property type="entry name" value="Glyas_Bleomycin-R_OHBP_Dase"/>
</dbReference>
<protein>
    <submittedName>
        <fullName evidence="4">Methylmalonyl-CoA epimerase</fullName>
        <ecNumber evidence="4">5.1.99.1</ecNumber>
    </submittedName>
</protein>
<dbReference type="NCBIfam" id="TIGR03081">
    <property type="entry name" value="metmalonyl_epim"/>
    <property type="match status" value="1"/>
</dbReference>
<evidence type="ECO:0000259" key="3">
    <source>
        <dbReference type="PROSITE" id="PS51819"/>
    </source>
</evidence>
<dbReference type="SUPFAM" id="SSF54593">
    <property type="entry name" value="Glyoxalase/Bleomycin resistance protein/Dihydroxybiphenyl dioxygenase"/>
    <property type="match status" value="1"/>
</dbReference>
<dbReference type="GO" id="GO:0004493">
    <property type="term" value="F:methylmalonyl-CoA epimerase activity"/>
    <property type="evidence" value="ECO:0007669"/>
    <property type="project" value="UniProtKB-EC"/>
</dbReference>
<dbReference type="Proteomes" id="UP000886335">
    <property type="component" value="Unassembled WGS sequence"/>
</dbReference>
<accession>A0A831WN47</accession>
<dbReference type="GO" id="GO:0046872">
    <property type="term" value="F:metal ion binding"/>
    <property type="evidence" value="ECO:0007669"/>
    <property type="project" value="UniProtKB-KW"/>
</dbReference>
<evidence type="ECO:0000256" key="2">
    <source>
        <dbReference type="ARBA" id="ARBA00022723"/>
    </source>
</evidence>
<dbReference type="AlphaFoldDB" id="A0A831WN47"/>